<accession>A0ABT9UL00</accession>
<dbReference type="CDD" id="cd00609">
    <property type="entry name" value="AAT_like"/>
    <property type="match status" value="1"/>
</dbReference>
<dbReference type="Pfam" id="PF00155">
    <property type="entry name" value="Aminotran_1_2"/>
    <property type="match status" value="1"/>
</dbReference>
<proteinExistence type="inferred from homology"/>
<organism evidence="7 8">
    <name type="scientific">Pseudarthrobacter defluvii</name>
    <dbReference type="NCBI Taxonomy" id="410837"/>
    <lineage>
        <taxon>Bacteria</taxon>
        <taxon>Bacillati</taxon>
        <taxon>Actinomycetota</taxon>
        <taxon>Actinomycetes</taxon>
        <taxon>Micrococcales</taxon>
        <taxon>Micrococcaceae</taxon>
        <taxon>Pseudarthrobacter</taxon>
    </lineage>
</organism>
<keyword evidence="4 5" id="KW-0663">Pyridoxal phosphate</keyword>
<dbReference type="InterPro" id="IPR015424">
    <property type="entry name" value="PyrdxlP-dep_Trfase"/>
</dbReference>
<keyword evidence="8" id="KW-1185">Reference proteome</keyword>
<keyword evidence="3 7" id="KW-0808">Transferase</keyword>
<dbReference type="PROSITE" id="PS00599">
    <property type="entry name" value="AA_TRANSFER_CLASS_2"/>
    <property type="match status" value="1"/>
</dbReference>
<dbReference type="InterPro" id="IPR004839">
    <property type="entry name" value="Aminotransferase_I/II_large"/>
</dbReference>
<dbReference type="GO" id="GO:0004400">
    <property type="term" value="F:histidinol-phosphate transaminase activity"/>
    <property type="evidence" value="ECO:0007669"/>
    <property type="project" value="UniProtKB-EC"/>
</dbReference>
<dbReference type="InterPro" id="IPR050106">
    <property type="entry name" value="HistidinolP_aminotransfase"/>
</dbReference>
<keyword evidence="2 7" id="KW-0032">Aminotransferase</keyword>
<evidence type="ECO:0000256" key="2">
    <source>
        <dbReference type="ARBA" id="ARBA00022576"/>
    </source>
</evidence>
<dbReference type="EC" id="2.6.1.9" evidence="7"/>
<dbReference type="Gene3D" id="3.90.1150.10">
    <property type="entry name" value="Aspartate Aminotransferase, domain 1"/>
    <property type="match status" value="1"/>
</dbReference>
<dbReference type="PANTHER" id="PTHR43643">
    <property type="entry name" value="HISTIDINOL-PHOSPHATE AMINOTRANSFERASE 2"/>
    <property type="match status" value="1"/>
</dbReference>
<name>A0ABT9UL00_9MICC</name>
<dbReference type="NCBIfam" id="NF002878">
    <property type="entry name" value="PRK03321.1"/>
    <property type="match status" value="1"/>
</dbReference>
<comment type="similarity">
    <text evidence="5">Belongs to the class-II pyridoxal-phosphate-dependent aminotransferase family.</text>
</comment>
<evidence type="ECO:0000256" key="3">
    <source>
        <dbReference type="ARBA" id="ARBA00022679"/>
    </source>
</evidence>
<sequence length="377" mass="40411">MTSTLPEAAAPEVRAAVAQLPAYVAGKSAQSALTAALASNESHFTPLPSVVDTIAAEGGRIHRYPSMGAVEAREAIAGHFGVSADEVAAGPGSSGVLQQIISAVCSHGDEVVYAWRSFEAYPILVEVAGAVSVPVPLLADEHHDLTAMAAAITERTRLVILCSPNNPTGVSISAEALEEFLQSVPPRVLVVLDEAYIEFQRGPGVDSLDFYRRYPNLCILRTFSKAYGLAGLRIGYAIARPEIAEGLRRTAVPFGVNRMAQAAAVASLAAEDEILERTEAVAQERTRVIGALRGLGWDVPDSQANFYWLRPRTSCACNFLTRWPRPTSWHAATRWTACASPWPMPPLMTACWQSWQTAGGSCLGRAPPSEHLHGNTR</sequence>
<dbReference type="InterPro" id="IPR001917">
    <property type="entry name" value="Aminotrans_II_pyridoxalP_BS"/>
</dbReference>
<dbReference type="InterPro" id="IPR015422">
    <property type="entry name" value="PyrdxlP-dep_Trfase_small"/>
</dbReference>
<dbReference type="SUPFAM" id="SSF53383">
    <property type="entry name" value="PLP-dependent transferases"/>
    <property type="match status" value="1"/>
</dbReference>
<dbReference type="Proteomes" id="UP001226389">
    <property type="component" value="Unassembled WGS sequence"/>
</dbReference>
<dbReference type="PANTHER" id="PTHR43643:SF3">
    <property type="entry name" value="HISTIDINOL-PHOSPHATE AMINOTRANSFERASE"/>
    <property type="match status" value="1"/>
</dbReference>
<feature type="domain" description="Aminotransferase class I/classII large" evidence="6">
    <location>
        <begin position="37"/>
        <end position="309"/>
    </location>
</feature>
<gene>
    <name evidence="7" type="ORF">J2T22_002921</name>
</gene>
<protein>
    <submittedName>
        <fullName evidence="7">Histidinol-phosphate aminotransferase</fullName>
        <ecNumber evidence="7">2.6.1.9</ecNumber>
    </submittedName>
</protein>
<dbReference type="Gene3D" id="3.40.640.10">
    <property type="entry name" value="Type I PLP-dependent aspartate aminotransferase-like (Major domain)"/>
    <property type="match status" value="1"/>
</dbReference>
<evidence type="ECO:0000313" key="8">
    <source>
        <dbReference type="Proteomes" id="UP001226389"/>
    </source>
</evidence>
<comment type="caution">
    <text evidence="7">The sequence shown here is derived from an EMBL/GenBank/DDBJ whole genome shotgun (WGS) entry which is preliminary data.</text>
</comment>
<reference evidence="7 8" key="1">
    <citation type="submission" date="2023-07" db="EMBL/GenBank/DDBJ databases">
        <title>Sorghum-associated microbial communities from plants grown in Nebraska, USA.</title>
        <authorList>
            <person name="Schachtman D."/>
        </authorList>
    </citation>
    <scope>NUCLEOTIDE SEQUENCE [LARGE SCALE GENOMIC DNA]</scope>
    <source>
        <strain evidence="7 8">DS994</strain>
    </source>
</reference>
<evidence type="ECO:0000256" key="4">
    <source>
        <dbReference type="ARBA" id="ARBA00022898"/>
    </source>
</evidence>
<evidence type="ECO:0000256" key="5">
    <source>
        <dbReference type="RuleBase" id="RU003693"/>
    </source>
</evidence>
<evidence type="ECO:0000259" key="6">
    <source>
        <dbReference type="Pfam" id="PF00155"/>
    </source>
</evidence>
<dbReference type="InterPro" id="IPR015421">
    <property type="entry name" value="PyrdxlP-dep_Trfase_major"/>
</dbReference>
<dbReference type="EMBL" id="JAUSSY010000010">
    <property type="protein sequence ID" value="MDQ0119726.1"/>
    <property type="molecule type" value="Genomic_DNA"/>
</dbReference>
<dbReference type="InterPro" id="IPR024892">
    <property type="entry name" value="ArAT"/>
</dbReference>
<evidence type="ECO:0000313" key="7">
    <source>
        <dbReference type="EMBL" id="MDQ0119726.1"/>
    </source>
</evidence>
<evidence type="ECO:0000256" key="1">
    <source>
        <dbReference type="ARBA" id="ARBA00001933"/>
    </source>
</evidence>
<comment type="cofactor">
    <cofactor evidence="1 5">
        <name>pyridoxal 5'-phosphate</name>
        <dbReference type="ChEBI" id="CHEBI:597326"/>
    </cofactor>
</comment>